<dbReference type="InterPro" id="IPR027256">
    <property type="entry name" value="P-typ_ATPase_IB"/>
</dbReference>
<dbReference type="SUPFAM" id="SSF56784">
    <property type="entry name" value="HAD-like"/>
    <property type="match status" value="1"/>
</dbReference>
<evidence type="ECO:0000256" key="1">
    <source>
        <dbReference type="ARBA" id="ARBA00004370"/>
    </source>
</evidence>
<dbReference type="Gene3D" id="3.40.50.1000">
    <property type="entry name" value="HAD superfamily/HAD-like"/>
    <property type="match status" value="1"/>
</dbReference>
<keyword evidence="11" id="KW-1185">Reference proteome</keyword>
<dbReference type="InterPro" id="IPR036412">
    <property type="entry name" value="HAD-like_sf"/>
</dbReference>
<evidence type="ECO:0000256" key="4">
    <source>
        <dbReference type="ARBA" id="ARBA00022723"/>
    </source>
</evidence>
<evidence type="ECO:0000259" key="9">
    <source>
        <dbReference type="Pfam" id="PF00122"/>
    </source>
</evidence>
<dbReference type="Pfam" id="PF00122">
    <property type="entry name" value="E1-E2_ATPase"/>
    <property type="match status" value="1"/>
</dbReference>
<dbReference type="GO" id="GO:0016020">
    <property type="term" value="C:membrane"/>
    <property type="evidence" value="ECO:0007669"/>
    <property type="project" value="UniProtKB-SubCell"/>
</dbReference>
<dbReference type="OMA" id="SFDEWIY"/>
<dbReference type="SFLD" id="SFLDF00027">
    <property type="entry name" value="p-type_atpase"/>
    <property type="match status" value="1"/>
</dbReference>
<dbReference type="InterPro" id="IPR018303">
    <property type="entry name" value="ATPase_P-typ_P_site"/>
</dbReference>
<dbReference type="Gene3D" id="3.40.1110.10">
    <property type="entry name" value="Calcium-transporting ATPase, cytoplasmic domain N"/>
    <property type="match status" value="1"/>
</dbReference>
<feature type="non-terminal residue" evidence="10">
    <location>
        <position position="1"/>
    </location>
</feature>
<keyword evidence="5" id="KW-1278">Translocase</keyword>
<keyword evidence="3 8" id="KW-0812">Transmembrane</keyword>
<dbReference type="PANTHER" id="PTHR48085:SF5">
    <property type="entry name" value="CADMIUM_ZINC-TRANSPORTING ATPASE HMA4-RELATED"/>
    <property type="match status" value="1"/>
</dbReference>
<dbReference type="GO" id="GO:0016887">
    <property type="term" value="F:ATP hydrolysis activity"/>
    <property type="evidence" value="ECO:0007669"/>
    <property type="project" value="InterPro"/>
</dbReference>
<dbReference type="AlphaFoldDB" id="A0AA38FMH3"/>
<keyword evidence="8" id="KW-0547">Nucleotide-binding</keyword>
<keyword evidence="7 8" id="KW-0472">Membrane</keyword>
<dbReference type="SFLD" id="SFLDG00002">
    <property type="entry name" value="C1.7:_P-type_atpase_like"/>
    <property type="match status" value="1"/>
</dbReference>
<dbReference type="GO" id="GO:0019829">
    <property type="term" value="F:ATPase-coupled monoatomic cation transmembrane transporter activity"/>
    <property type="evidence" value="ECO:0007669"/>
    <property type="project" value="InterPro"/>
</dbReference>
<feature type="transmembrane region" description="Helical" evidence="8">
    <location>
        <begin position="184"/>
        <end position="202"/>
    </location>
</feature>
<dbReference type="PROSITE" id="PS00154">
    <property type="entry name" value="ATPASE_E1_E2"/>
    <property type="match status" value="1"/>
</dbReference>
<keyword evidence="8" id="KW-0067">ATP-binding</keyword>
<sequence>IIIIPCVGWLWPPSPSVLPPILLRSLAAIRGLILDINVLMLIAVAGAIALGDYVEGATIVFLFTLAEWLESRSADKSGEKVPVEDVEINTVLAVKAGESIPIDGVVISGTSSVDESSLTGESVPVEKEVGRAVWGGTMNLTGYLSVKTVAKAADSRVAKMLQLVEEAQNQQSRTEQFLQRSAKYYTPVVVLGAIAVAIAPFIKRSLSAHDYVYKALVLLVSACPCALVISTPVATACGLATAARLGLLIKGGGFLEALGKLKAIAFDKTGTLTEGQFRMVDIKFVDSEIINREKLLHWISSLESKSGHPMAMAVVSYCRQQGIEPSAEVKDFNILQGEGICGEIASQNIYIGNARLKARLSWGQAVPDTWDIEGSTVAYVGVDEKFVGAFSVADHVRPQASKAVSKLKKLGIRLVMLTGDTAVSAAEVEKEVGGIEVHAQLLPEDKLRFIGELKQEGMTAMVGDGINDAPALAAADVGIAMGIEGSAVAMESADIALMSNDIRKIAGAVNI</sequence>
<dbReference type="PANTHER" id="PTHR48085">
    <property type="entry name" value="CADMIUM/ZINC-TRANSPORTING ATPASE HMA2-RELATED"/>
    <property type="match status" value="1"/>
</dbReference>
<accession>A0AA38FMH3</accession>
<evidence type="ECO:0000256" key="5">
    <source>
        <dbReference type="ARBA" id="ARBA00022967"/>
    </source>
</evidence>
<keyword evidence="4 8" id="KW-0479">Metal-binding</keyword>
<dbReference type="InterPro" id="IPR001757">
    <property type="entry name" value="P_typ_ATPase"/>
</dbReference>
<evidence type="ECO:0000313" key="11">
    <source>
        <dbReference type="Proteomes" id="UP000824469"/>
    </source>
</evidence>
<name>A0AA38FMH3_TAXCH</name>
<dbReference type="InterPro" id="IPR023298">
    <property type="entry name" value="ATPase_P-typ_TM_dom_sf"/>
</dbReference>
<feature type="non-terminal residue" evidence="10">
    <location>
        <position position="511"/>
    </location>
</feature>
<comment type="caution">
    <text evidence="8">Lacks conserved residue(s) required for the propagation of feature annotation.</text>
</comment>
<gene>
    <name evidence="10" type="ORF">KI387_010985</name>
</gene>
<evidence type="ECO:0000256" key="3">
    <source>
        <dbReference type="ARBA" id="ARBA00022692"/>
    </source>
</evidence>
<dbReference type="PRINTS" id="PR00119">
    <property type="entry name" value="CATATPASE"/>
</dbReference>
<dbReference type="SUPFAM" id="SSF81665">
    <property type="entry name" value="Calcium ATPase, transmembrane domain M"/>
    <property type="match status" value="1"/>
</dbReference>
<dbReference type="FunFam" id="3.40.1110.10:FF:000043">
    <property type="entry name" value="Putative cadmium/zinc-transporting ATPase 3"/>
    <property type="match status" value="1"/>
</dbReference>
<dbReference type="Gene3D" id="2.70.150.10">
    <property type="entry name" value="Calcium-transporting ATPase, cytoplasmic transduction domain A"/>
    <property type="match status" value="1"/>
</dbReference>
<dbReference type="InterPro" id="IPR059000">
    <property type="entry name" value="ATPase_P-type_domA"/>
</dbReference>
<comment type="similarity">
    <text evidence="2 8">Belongs to the cation transport ATPase (P-type) (TC 3.A.3) family. Type IB subfamily.</text>
</comment>
<evidence type="ECO:0000256" key="7">
    <source>
        <dbReference type="ARBA" id="ARBA00023136"/>
    </source>
</evidence>
<dbReference type="NCBIfam" id="TIGR01494">
    <property type="entry name" value="ATPase_P-type"/>
    <property type="match status" value="1"/>
</dbReference>
<evidence type="ECO:0000313" key="10">
    <source>
        <dbReference type="EMBL" id="KAH9306581.1"/>
    </source>
</evidence>
<proteinExistence type="inferred from homology"/>
<dbReference type="Pfam" id="PF00702">
    <property type="entry name" value="Hydrolase"/>
    <property type="match status" value="1"/>
</dbReference>
<dbReference type="InterPro" id="IPR023214">
    <property type="entry name" value="HAD_sf"/>
</dbReference>
<dbReference type="EMBL" id="JAHRHJ020000008">
    <property type="protein sequence ID" value="KAH9306581.1"/>
    <property type="molecule type" value="Genomic_DNA"/>
</dbReference>
<dbReference type="GO" id="GO:0005524">
    <property type="term" value="F:ATP binding"/>
    <property type="evidence" value="ECO:0007669"/>
    <property type="project" value="UniProtKB-UniRule"/>
</dbReference>
<dbReference type="NCBIfam" id="TIGR01525">
    <property type="entry name" value="ATPase-IB_hvy"/>
    <property type="match status" value="1"/>
</dbReference>
<comment type="caution">
    <text evidence="10">The sequence shown here is derived from an EMBL/GenBank/DDBJ whole genome shotgun (WGS) entry which is preliminary data.</text>
</comment>
<dbReference type="FunFam" id="2.70.150.10:FF:000002">
    <property type="entry name" value="Copper-transporting ATPase 1, putative"/>
    <property type="match status" value="1"/>
</dbReference>
<evidence type="ECO:0000256" key="6">
    <source>
        <dbReference type="ARBA" id="ARBA00022989"/>
    </source>
</evidence>
<evidence type="ECO:0000256" key="2">
    <source>
        <dbReference type="ARBA" id="ARBA00006024"/>
    </source>
</evidence>
<comment type="subcellular location">
    <subcellularLocation>
        <location evidence="1 8">Membrane</location>
    </subcellularLocation>
</comment>
<dbReference type="InterPro" id="IPR051014">
    <property type="entry name" value="Cation_Transport_ATPase_IB"/>
</dbReference>
<dbReference type="GO" id="GO:0046872">
    <property type="term" value="F:metal ion binding"/>
    <property type="evidence" value="ECO:0007669"/>
    <property type="project" value="UniProtKB-KW"/>
</dbReference>
<protein>
    <recommendedName>
        <fullName evidence="9">P-type ATPase A domain-containing protein</fullName>
    </recommendedName>
</protein>
<evidence type="ECO:0000256" key="8">
    <source>
        <dbReference type="RuleBase" id="RU362081"/>
    </source>
</evidence>
<organism evidence="10 11">
    <name type="scientific">Taxus chinensis</name>
    <name type="common">Chinese yew</name>
    <name type="synonym">Taxus wallichiana var. chinensis</name>
    <dbReference type="NCBI Taxonomy" id="29808"/>
    <lineage>
        <taxon>Eukaryota</taxon>
        <taxon>Viridiplantae</taxon>
        <taxon>Streptophyta</taxon>
        <taxon>Embryophyta</taxon>
        <taxon>Tracheophyta</taxon>
        <taxon>Spermatophyta</taxon>
        <taxon>Pinopsida</taxon>
        <taxon>Pinidae</taxon>
        <taxon>Conifers II</taxon>
        <taxon>Cupressales</taxon>
        <taxon>Taxaceae</taxon>
        <taxon>Taxus</taxon>
    </lineage>
</organism>
<dbReference type="InterPro" id="IPR023299">
    <property type="entry name" value="ATPase_P-typ_cyto_dom_N"/>
</dbReference>
<dbReference type="InterPro" id="IPR008250">
    <property type="entry name" value="ATPase_P-typ_transduc_dom_A_sf"/>
</dbReference>
<dbReference type="InterPro" id="IPR044492">
    <property type="entry name" value="P_typ_ATPase_HD_dom"/>
</dbReference>
<keyword evidence="6 8" id="KW-1133">Transmembrane helix</keyword>
<dbReference type="SUPFAM" id="SSF81653">
    <property type="entry name" value="Calcium ATPase, transduction domain A"/>
    <property type="match status" value="1"/>
</dbReference>
<feature type="domain" description="P-type ATPase A" evidence="9">
    <location>
        <begin position="74"/>
        <end position="165"/>
    </location>
</feature>
<feature type="transmembrane region" description="Helical" evidence="8">
    <location>
        <begin position="211"/>
        <end position="229"/>
    </location>
</feature>
<dbReference type="SFLD" id="SFLDS00003">
    <property type="entry name" value="Haloacid_Dehalogenase"/>
    <property type="match status" value="1"/>
</dbReference>
<dbReference type="Proteomes" id="UP000824469">
    <property type="component" value="Unassembled WGS sequence"/>
</dbReference>
<reference evidence="10 11" key="1">
    <citation type="journal article" date="2021" name="Nat. Plants">
        <title>The Taxus genome provides insights into paclitaxel biosynthesis.</title>
        <authorList>
            <person name="Xiong X."/>
            <person name="Gou J."/>
            <person name="Liao Q."/>
            <person name="Li Y."/>
            <person name="Zhou Q."/>
            <person name="Bi G."/>
            <person name="Li C."/>
            <person name="Du R."/>
            <person name="Wang X."/>
            <person name="Sun T."/>
            <person name="Guo L."/>
            <person name="Liang H."/>
            <person name="Lu P."/>
            <person name="Wu Y."/>
            <person name="Zhang Z."/>
            <person name="Ro D.K."/>
            <person name="Shang Y."/>
            <person name="Huang S."/>
            <person name="Yan J."/>
        </authorList>
    </citation>
    <scope>NUCLEOTIDE SEQUENCE [LARGE SCALE GENOMIC DNA]</scope>
    <source>
        <strain evidence="10">Ta-2019</strain>
    </source>
</reference>